<feature type="binding site" evidence="10">
    <location>
        <position position="155"/>
    </location>
    <ligand>
        <name>NAD(+)</name>
        <dbReference type="ChEBI" id="CHEBI:57540"/>
    </ligand>
</feature>
<dbReference type="Proteomes" id="UP000558113">
    <property type="component" value="Unassembled WGS sequence"/>
</dbReference>
<dbReference type="InterPro" id="IPR014026">
    <property type="entry name" value="UDP-Glc/GDP-Man_DH_dimer"/>
</dbReference>
<dbReference type="SUPFAM" id="SSF52413">
    <property type="entry name" value="UDP-glucose/GDP-mannose dehydrogenase C-terminal domain"/>
    <property type="match status" value="1"/>
</dbReference>
<dbReference type="SMART" id="SM00984">
    <property type="entry name" value="UDPG_MGDP_dh_C"/>
    <property type="match status" value="1"/>
</dbReference>
<dbReference type="Pfam" id="PF00984">
    <property type="entry name" value="UDPG_MGDP_dh"/>
    <property type="match status" value="1"/>
</dbReference>
<evidence type="ECO:0000256" key="10">
    <source>
        <dbReference type="PIRSR" id="PIRSR500134-3"/>
    </source>
</evidence>
<comment type="pathway">
    <text evidence="1">Nucleotide-sugar biosynthesis; UDP-alpha-D-glucuronate biosynthesis; UDP-alpha-D-glucuronate from UDP-alpha-D-glucose: step 1/1.</text>
</comment>
<keyword evidence="4 7" id="KW-0560">Oxidoreductase</keyword>
<dbReference type="GO" id="GO:0003979">
    <property type="term" value="F:UDP-glucose 6-dehydrogenase activity"/>
    <property type="evidence" value="ECO:0007669"/>
    <property type="project" value="UniProtKB-EC"/>
</dbReference>
<accession>A0A7X4YUU1</accession>
<reference evidence="12 13" key="1">
    <citation type="submission" date="2020-01" db="EMBL/GenBank/DDBJ databases">
        <title>Paenibacillus soybeanensis sp. nov. isolated from the nodules of soybean (Glycine max(L.) Merr).</title>
        <authorList>
            <person name="Wang H."/>
        </authorList>
    </citation>
    <scope>NUCLEOTIDE SEQUENCE [LARGE SCALE GENOMIC DNA]</scope>
    <source>
        <strain evidence="12 13">DSM 23054</strain>
    </source>
</reference>
<feature type="domain" description="UDP-glucose/GDP-mannose dehydrogenase C-terminal" evidence="11">
    <location>
        <begin position="313"/>
        <end position="414"/>
    </location>
</feature>
<evidence type="ECO:0000256" key="7">
    <source>
        <dbReference type="PIRNR" id="PIRNR000124"/>
    </source>
</evidence>
<evidence type="ECO:0000256" key="1">
    <source>
        <dbReference type="ARBA" id="ARBA00004701"/>
    </source>
</evidence>
<evidence type="ECO:0000256" key="2">
    <source>
        <dbReference type="ARBA" id="ARBA00006601"/>
    </source>
</evidence>
<dbReference type="InterPro" id="IPR014027">
    <property type="entry name" value="UDP-Glc/GDP-Man_DH_C"/>
</dbReference>
<comment type="caution">
    <text evidence="12">The sequence shown here is derived from an EMBL/GenBank/DDBJ whole genome shotgun (WGS) entry which is preliminary data.</text>
</comment>
<dbReference type="InterPro" id="IPR017476">
    <property type="entry name" value="UDP-Glc/GDP-Man"/>
</dbReference>
<comment type="catalytic activity">
    <reaction evidence="6 7">
        <text>UDP-alpha-D-glucose + 2 NAD(+) + H2O = UDP-alpha-D-glucuronate + 2 NADH + 3 H(+)</text>
        <dbReference type="Rhea" id="RHEA:23596"/>
        <dbReference type="ChEBI" id="CHEBI:15377"/>
        <dbReference type="ChEBI" id="CHEBI:15378"/>
        <dbReference type="ChEBI" id="CHEBI:57540"/>
        <dbReference type="ChEBI" id="CHEBI:57945"/>
        <dbReference type="ChEBI" id="CHEBI:58052"/>
        <dbReference type="ChEBI" id="CHEBI:58885"/>
        <dbReference type="EC" id="1.1.1.22"/>
    </reaction>
</comment>
<feature type="active site" description="Nucleophile" evidence="8">
    <location>
        <position position="260"/>
    </location>
</feature>
<keyword evidence="5 7" id="KW-0520">NAD</keyword>
<feature type="binding site" evidence="9">
    <location>
        <position position="320"/>
    </location>
    <ligand>
        <name>substrate</name>
    </ligand>
</feature>
<dbReference type="GO" id="GO:0006065">
    <property type="term" value="P:UDP-glucuronate biosynthetic process"/>
    <property type="evidence" value="ECO:0007669"/>
    <property type="project" value="UniProtKB-UniPathway"/>
</dbReference>
<feature type="binding site" evidence="9">
    <location>
        <position position="257"/>
    </location>
    <ligand>
        <name>substrate</name>
    </ligand>
</feature>
<dbReference type="PIRSF" id="PIRSF500134">
    <property type="entry name" value="UDPglc_DH_bac"/>
    <property type="match status" value="1"/>
</dbReference>
<keyword evidence="13" id="KW-1185">Reference proteome</keyword>
<evidence type="ECO:0000256" key="3">
    <source>
        <dbReference type="ARBA" id="ARBA00012954"/>
    </source>
</evidence>
<feature type="binding site" evidence="10">
    <location>
        <position position="35"/>
    </location>
    <ligand>
        <name>NAD(+)</name>
        <dbReference type="ChEBI" id="CHEBI:57540"/>
    </ligand>
</feature>
<evidence type="ECO:0000313" key="12">
    <source>
        <dbReference type="EMBL" id="NBC72868.1"/>
    </source>
</evidence>
<feature type="binding site" evidence="9">
    <location>
        <begin position="152"/>
        <end position="155"/>
    </location>
    <ligand>
        <name>substrate</name>
    </ligand>
</feature>
<dbReference type="InterPro" id="IPR001732">
    <property type="entry name" value="UDP-Glc/GDP-Man_DH_N"/>
</dbReference>
<feature type="binding site" evidence="10">
    <location>
        <position position="30"/>
    </location>
    <ligand>
        <name>NAD(+)</name>
        <dbReference type="ChEBI" id="CHEBI:57540"/>
    </ligand>
</feature>
<dbReference type="NCBIfam" id="TIGR03026">
    <property type="entry name" value="NDP-sugDHase"/>
    <property type="match status" value="1"/>
</dbReference>
<feature type="binding site" evidence="10">
    <location>
        <position position="86"/>
    </location>
    <ligand>
        <name>NAD(+)</name>
        <dbReference type="ChEBI" id="CHEBI:57540"/>
    </ligand>
</feature>
<dbReference type="InterPro" id="IPR028357">
    <property type="entry name" value="UDPglc_DH_bac"/>
</dbReference>
<dbReference type="Gene3D" id="1.20.5.100">
    <property type="entry name" value="Cytochrome c1, transmembrane anchor, C-terminal"/>
    <property type="match status" value="1"/>
</dbReference>
<feature type="binding site" evidence="10">
    <location>
        <position position="263"/>
    </location>
    <ligand>
        <name>NAD(+)</name>
        <dbReference type="ChEBI" id="CHEBI:57540"/>
    </ligand>
</feature>
<evidence type="ECO:0000256" key="4">
    <source>
        <dbReference type="ARBA" id="ARBA00023002"/>
    </source>
</evidence>
<organism evidence="12 13">
    <name type="scientific">Paenibacillus sacheonensis</name>
    <dbReference type="NCBI Taxonomy" id="742054"/>
    <lineage>
        <taxon>Bacteria</taxon>
        <taxon>Bacillati</taxon>
        <taxon>Bacillota</taxon>
        <taxon>Bacilli</taxon>
        <taxon>Bacillales</taxon>
        <taxon>Paenibacillaceae</taxon>
        <taxon>Paenibacillus</taxon>
    </lineage>
</organism>
<dbReference type="Pfam" id="PF03721">
    <property type="entry name" value="UDPG_MGDP_dh_N"/>
    <property type="match status" value="1"/>
</dbReference>
<gene>
    <name evidence="12" type="ORF">GT003_28130</name>
</gene>
<dbReference type="InterPro" id="IPR008927">
    <property type="entry name" value="6-PGluconate_DH-like_C_sf"/>
</dbReference>
<dbReference type="OrthoDB" id="9803238at2"/>
<dbReference type="EMBL" id="JAAAMU010000023">
    <property type="protein sequence ID" value="NBC72868.1"/>
    <property type="molecule type" value="Genomic_DNA"/>
</dbReference>
<feature type="binding site" evidence="10">
    <location>
        <position position="327"/>
    </location>
    <ligand>
        <name>NAD(+)</name>
        <dbReference type="ChEBI" id="CHEBI:57540"/>
    </ligand>
</feature>
<dbReference type="EC" id="1.1.1.22" evidence="3 7"/>
<evidence type="ECO:0000256" key="9">
    <source>
        <dbReference type="PIRSR" id="PIRSR500134-2"/>
    </source>
</evidence>
<comment type="similarity">
    <text evidence="2 7">Belongs to the UDP-glucose/GDP-mannose dehydrogenase family.</text>
</comment>
<dbReference type="Pfam" id="PF03720">
    <property type="entry name" value="UDPG_MGDP_dh_C"/>
    <property type="match status" value="1"/>
</dbReference>
<dbReference type="UniPathway" id="UPA00038">
    <property type="reaction ID" value="UER00491"/>
</dbReference>
<dbReference type="InterPro" id="IPR036291">
    <property type="entry name" value="NAD(P)-bd_dom_sf"/>
</dbReference>
<dbReference type="GO" id="GO:0000271">
    <property type="term" value="P:polysaccharide biosynthetic process"/>
    <property type="evidence" value="ECO:0007669"/>
    <property type="project" value="InterPro"/>
</dbReference>
<dbReference type="Gene3D" id="3.40.50.720">
    <property type="entry name" value="NAD(P)-binding Rossmann-like Domain"/>
    <property type="match status" value="2"/>
</dbReference>
<dbReference type="RefSeq" id="WP_161704270.1">
    <property type="nucleotide sequence ID" value="NZ_JAAAMU010000023.1"/>
</dbReference>
<evidence type="ECO:0000256" key="8">
    <source>
        <dbReference type="PIRSR" id="PIRSR500134-1"/>
    </source>
</evidence>
<feature type="binding site" evidence="10">
    <location>
        <position position="121"/>
    </location>
    <ligand>
        <name>NAD(+)</name>
        <dbReference type="ChEBI" id="CHEBI:57540"/>
    </ligand>
</feature>
<dbReference type="SUPFAM" id="SSF48179">
    <property type="entry name" value="6-phosphogluconate dehydrogenase C-terminal domain-like"/>
    <property type="match status" value="1"/>
</dbReference>
<evidence type="ECO:0000259" key="11">
    <source>
        <dbReference type="SMART" id="SM00984"/>
    </source>
</evidence>
<dbReference type="PIRSF" id="PIRSF000124">
    <property type="entry name" value="UDPglc_GDPman_dh"/>
    <property type="match status" value="1"/>
</dbReference>
<name>A0A7X4YUU1_9BACL</name>
<dbReference type="GO" id="GO:0051287">
    <property type="term" value="F:NAD binding"/>
    <property type="evidence" value="ECO:0007669"/>
    <property type="project" value="InterPro"/>
</dbReference>
<feature type="binding site" evidence="9">
    <location>
        <position position="204"/>
    </location>
    <ligand>
        <name>substrate</name>
    </ligand>
</feature>
<evidence type="ECO:0000256" key="5">
    <source>
        <dbReference type="ARBA" id="ARBA00023027"/>
    </source>
</evidence>
<evidence type="ECO:0000313" key="13">
    <source>
        <dbReference type="Proteomes" id="UP000558113"/>
    </source>
</evidence>
<dbReference type="AlphaFoldDB" id="A0A7X4YUU1"/>
<sequence>MNILIIGTGYVGATTAMVFAESGWQVTGLDIDAGKIERLRQGRLHFHEPGLEELIAKHVRSGRLLFTTDKKTAIAEHDVIYICVGTPSRPDGNADLRYIQQAAEDIGFFMNGYKLVVTKSTVPVGTQEQIKSWIEAAQQQPYRFDVASNPEFLREGKAVEDALRPDRIVIGTDSARATEQLQLLYKSFHCPWIITKPRTAELIKYASNAFLATKISYMNELARLCDELEVNVNEVADGMGLDPRIGPSFLQAGLGYGGSCFPKDVSELVMTARKHEVHLRILDQVMDVNRMQFAYLLDKARTRLGELKDKNIAVLGLAFKPDTDDIREAPALRMIRELLLEQARVRLFDPVAKLPAHPFYETVAVCASAEEALLNADAVILCTEWTAFGQLNWENAKPLLGQPNFFDGRNMMDAQRMRGMGYYYQGIGTDH</sequence>
<proteinExistence type="inferred from homology"/>
<dbReference type="PANTHER" id="PTHR43750:SF3">
    <property type="entry name" value="UDP-GLUCOSE 6-DEHYDROGENASE TUAD"/>
    <property type="match status" value="1"/>
</dbReference>
<dbReference type="PANTHER" id="PTHR43750">
    <property type="entry name" value="UDP-GLUCOSE 6-DEHYDROGENASE TUAD"/>
    <property type="match status" value="1"/>
</dbReference>
<dbReference type="InterPro" id="IPR036220">
    <property type="entry name" value="UDP-Glc/GDP-Man_DH_C_sf"/>
</dbReference>
<evidence type="ECO:0000256" key="6">
    <source>
        <dbReference type="ARBA" id="ARBA00047473"/>
    </source>
</evidence>
<dbReference type="SUPFAM" id="SSF51735">
    <property type="entry name" value="NAD(P)-binding Rossmann-fold domains"/>
    <property type="match status" value="1"/>
</dbReference>
<feature type="binding site" evidence="9">
    <location>
        <begin position="249"/>
        <end position="253"/>
    </location>
    <ligand>
        <name>substrate</name>
    </ligand>
</feature>
<protein>
    <recommendedName>
        <fullName evidence="3 7">UDP-glucose 6-dehydrogenase</fullName>
        <ecNumber evidence="3 7">1.1.1.22</ecNumber>
    </recommendedName>
</protein>